<comment type="caution">
    <text evidence="1">The sequence shown here is derived from an EMBL/GenBank/DDBJ whole genome shotgun (WGS) entry which is preliminary data.</text>
</comment>
<sequence length="76" mass="9029">MITDKIMSESNKRKLLEVLKMTQIEQWIREEGRQEEKRETARTMLTMGMSPEVIAKATHLPLEEILRMEKEINNKN</sequence>
<dbReference type="HOGENOM" id="CLU_2648580_0_0_9"/>
<name>G9XQU7_DESHA</name>
<dbReference type="Proteomes" id="UP000004416">
    <property type="component" value="Unassembled WGS sequence"/>
</dbReference>
<dbReference type="AlphaFoldDB" id="G9XQU7"/>
<reference evidence="1 2" key="1">
    <citation type="submission" date="2011-08" db="EMBL/GenBank/DDBJ databases">
        <authorList>
            <person name="Weinstock G."/>
            <person name="Sodergren E."/>
            <person name="Clifton S."/>
            <person name="Fulton L."/>
            <person name="Fulton B."/>
            <person name="Courtney L."/>
            <person name="Fronick C."/>
            <person name="Harrison M."/>
            <person name="Strong C."/>
            <person name="Farmer C."/>
            <person name="Delahaunty K."/>
            <person name="Markovic C."/>
            <person name="Hall O."/>
            <person name="Minx P."/>
            <person name="Tomlinson C."/>
            <person name="Mitreva M."/>
            <person name="Hou S."/>
            <person name="Chen J."/>
            <person name="Wollam A."/>
            <person name="Pepin K.H."/>
            <person name="Johnson M."/>
            <person name="Bhonagiri V."/>
            <person name="Zhang X."/>
            <person name="Suruliraj S."/>
            <person name="Warren W."/>
            <person name="Chinwalla A."/>
            <person name="Mardis E.R."/>
            <person name="Wilson R.K."/>
        </authorList>
    </citation>
    <scope>NUCLEOTIDE SEQUENCE [LARGE SCALE GENOMIC DNA]</scope>
    <source>
        <strain evidence="1 2">DP7</strain>
    </source>
</reference>
<gene>
    <name evidence="1" type="ORF">HMPREF0322_03345</name>
</gene>
<dbReference type="PATRIC" id="fig|537010.4.peg.3121"/>
<protein>
    <submittedName>
        <fullName evidence="1">Uncharacterized protein</fullName>
    </submittedName>
</protein>
<evidence type="ECO:0000313" key="1">
    <source>
        <dbReference type="EMBL" id="EHL05949.1"/>
    </source>
</evidence>
<evidence type="ECO:0000313" key="2">
    <source>
        <dbReference type="Proteomes" id="UP000004416"/>
    </source>
</evidence>
<accession>G9XQU7</accession>
<proteinExistence type="predicted"/>
<dbReference type="EMBL" id="AFZX01000090">
    <property type="protein sequence ID" value="EHL05949.1"/>
    <property type="molecule type" value="Genomic_DNA"/>
</dbReference>
<organism evidence="1 2">
    <name type="scientific">Desulfitobacterium hafniense DP7</name>
    <dbReference type="NCBI Taxonomy" id="537010"/>
    <lineage>
        <taxon>Bacteria</taxon>
        <taxon>Bacillati</taxon>
        <taxon>Bacillota</taxon>
        <taxon>Clostridia</taxon>
        <taxon>Eubacteriales</taxon>
        <taxon>Desulfitobacteriaceae</taxon>
        <taxon>Desulfitobacterium</taxon>
    </lineage>
</organism>